<dbReference type="RefSeq" id="WP_143411539.1">
    <property type="nucleotide sequence ID" value="NZ_VHSF01000003.1"/>
</dbReference>
<dbReference type="PANTHER" id="PTHR34406">
    <property type="entry name" value="PROTEIN YCEI"/>
    <property type="match status" value="1"/>
</dbReference>
<dbReference type="SUPFAM" id="SSF101874">
    <property type="entry name" value="YceI-like"/>
    <property type="match status" value="1"/>
</dbReference>
<feature type="signal peptide" evidence="1">
    <location>
        <begin position="1"/>
        <end position="21"/>
    </location>
</feature>
<name>A0A550I030_9FLAO</name>
<organism evidence="3 4">
    <name type="scientific">Christiangramia sabulilitoris</name>
    <dbReference type="NCBI Taxonomy" id="2583991"/>
    <lineage>
        <taxon>Bacteria</taxon>
        <taxon>Pseudomonadati</taxon>
        <taxon>Bacteroidota</taxon>
        <taxon>Flavobacteriia</taxon>
        <taxon>Flavobacteriales</taxon>
        <taxon>Flavobacteriaceae</taxon>
        <taxon>Christiangramia</taxon>
    </lineage>
</organism>
<sequence length="185" mass="20832">MRLLPLLILSILIGSFAPAKAQFYQTTNAEITFFSSAPVEDIEAVSNDGVSVLNIDNGAISFKVKLRSFKFEKALMQEHFNENYMESEKFPDAIFKGQISGGFDSRSSNSQELIIKGDLTIHGVTREREIPVVIQISKDGEQLRLNSKFEVACKDHKIRIPKLLWENIAEVIEVTVNANYQIIKP</sequence>
<gene>
    <name evidence="3" type="ORF">FGM01_12690</name>
</gene>
<proteinExistence type="predicted"/>
<evidence type="ECO:0000313" key="3">
    <source>
        <dbReference type="EMBL" id="TRO64343.1"/>
    </source>
</evidence>
<dbReference type="InterPro" id="IPR007372">
    <property type="entry name" value="Lipid/polyisoprenoid-bd_YceI"/>
</dbReference>
<evidence type="ECO:0000256" key="1">
    <source>
        <dbReference type="SAM" id="SignalP"/>
    </source>
</evidence>
<dbReference type="Gene3D" id="2.40.128.110">
    <property type="entry name" value="Lipid/polyisoprenoid-binding, YceI-like"/>
    <property type="match status" value="1"/>
</dbReference>
<reference evidence="3 4" key="1">
    <citation type="submission" date="2019-06" db="EMBL/GenBank/DDBJ databases">
        <title>Gramella sabulilitoris sp. nov., isolated from a marine sand.</title>
        <authorList>
            <person name="Yoon J.-H."/>
        </authorList>
    </citation>
    <scope>NUCLEOTIDE SEQUENCE [LARGE SCALE GENOMIC DNA]</scope>
    <source>
        <strain evidence="3 4">HSMS-1</strain>
    </source>
</reference>
<evidence type="ECO:0000259" key="2">
    <source>
        <dbReference type="Pfam" id="PF04264"/>
    </source>
</evidence>
<dbReference type="PANTHER" id="PTHR34406:SF1">
    <property type="entry name" value="PROTEIN YCEI"/>
    <property type="match status" value="1"/>
</dbReference>
<feature type="chain" id="PRO_5022020282" evidence="1">
    <location>
        <begin position="22"/>
        <end position="185"/>
    </location>
</feature>
<accession>A0A550I030</accession>
<comment type="caution">
    <text evidence="3">The sequence shown here is derived from an EMBL/GenBank/DDBJ whole genome shotgun (WGS) entry which is preliminary data.</text>
</comment>
<feature type="domain" description="Lipid/polyisoprenoid-binding YceI-like" evidence="2">
    <location>
        <begin position="54"/>
        <end position="178"/>
    </location>
</feature>
<dbReference type="EMBL" id="VHSF01000003">
    <property type="protein sequence ID" value="TRO64343.1"/>
    <property type="molecule type" value="Genomic_DNA"/>
</dbReference>
<keyword evidence="4" id="KW-1185">Reference proteome</keyword>
<dbReference type="OrthoDB" id="116832at2"/>
<dbReference type="Proteomes" id="UP000315131">
    <property type="component" value="Unassembled WGS sequence"/>
</dbReference>
<protein>
    <submittedName>
        <fullName evidence="3">YceI family protein</fullName>
    </submittedName>
</protein>
<dbReference type="InterPro" id="IPR036761">
    <property type="entry name" value="TTHA0802/YceI-like_sf"/>
</dbReference>
<keyword evidence="1" id="KW-0732">Signal</keyword>
<evidence type="ECO:0000313" key="4">
    <source>
        <dbReference type="Proteomes" id="UP000315131"/>
    </source>
</evidence>
<dbReference type="Pfam" id="PF04264">
    <property type="entry name" value="YceI"/>
    <property type="match status" value="1"/>
</dbReference>
<dbReference type="AlphaFoldDB" id="A0A550I030"/>